<evidence type="ECO:0000313" key="2">
    <source>
        <dbReference type="EMBL" id="GMN61766.1"/>
    </source>
</evidence>
<feature type="region of interest" description="Disordered" evidence="1">
    <location>
        <begin position="51"/>
        <end position="132"/>
    </location>
</feature>
<protein>
    <submittedName>
        <fullName evidence="2">Uncharacterized protein</fullName>
    </submittedName>
</protein>
<sequence length="132" mass="13976">MTIPGFVSFTSTYRRLSRVRVLGATRLGRLPRVPDGWLGLRLAGATGPMDWHHVGPDPAQGTGGWLSPAPAGAGSAKDAQSTTLPEYVVRSSKTTRVGRIITHGRSESGSRPDSEQTGIAFPLPRVVESGTL</sequence>
<proteinExistence type="predicted"/>
<reference evidence="2" key="1">
    <citation type="submission" date="2023-07" db="EMBL/GenBank/DDBJ databases">
        <title>draft genome sequence of fig (Ficus carica).</title>
        <authorList>
            <person name="Takahashi T."/>
            <person name="Nishimura K."/>
        </authorList>
    </citation>
    <scope>NUCLEOTIDE SEQUENCE</scope>
</reference>
<feature type="compositionally biased region" description="Basic and acidic residues" evidence="1">
    <location>
        <begin position="104"/>
        <end position="114"/>
    </location>
</feature>
<keyword evidence="3" id="KW-1185">Reference proteome</keyword>
<dbReference type="EMBL" id="BTGU01000117">
    <property type="protein sequence ID" value="GMN61766.1"/>
    <property type="molecule type" value="Genomic_DNA"/>
</dbReference>
<dbReference type="Proteomes" id="UP001187192">
    <property type="component" value="Unassembled WGS sequence"/>
</dbReference>
<evidence type="ECO:0000256" key="1">
    <source>
        <dbReference type="SAM" id="MobiDB-lite"/>
    </source>
</evidence>
<name>A0AA88DU74_FICCA</name>
<gene>
    <name evidence="2" type="ORF">TIFTF001_030854</name>
</gene>
<comment type="caution">
    <text evidence="2">The sequence shown here is derived from an EMBL/GenBank/DDBJ whole genome shotgun (WGS) entry which is preliminary data.</text>
</comment>
<accession>A0AA88DU74</accession>
<dbReference type="AlphaFoldDB" id="A0AA88DU74"/>
<evidence type="ECO:0000313" key="3">
    <source>
        <dbReference type="Proteomes" id="UP001187192"/>
    </source>
</evidence>
<organism evidence="2 3">
    <name type="scientific">Ficus carica</name>
    <name type="common">Common fig</name>
    <dbReference type="NCBI Taxonomy" id="3494"/>
    <lineage>
        <taxon>Eukaryota</taxon>
        <taxon>Viridiplantae</taxon>
        <taxon>Streptophyta</taxon>
        <taxon>Embryophyta</taxon>
        <taxon>Tracheophyta</taxon>
        <taxon>Spermatophyta</taxon>
        <taxon>Magnoliopsida</taxon>
        <taxon>eudicotyledons</taxon>
        <taxon>Gunneridae</taxon>
        <taxon>Pentapetalae</taxon>
        <taxon>rosids</taxon>
        <taxon>fabids</taxon>
        <taxon>Rosales</taxon>
        <taxon>Moraceae</taxon>
        <taxon>Ficeae</taxon>
        <taxon>Ficus</taxon>
    </lineage>
</organism>